<comment type="subcellular location">
    <subcellularLocation>
        <location evidence="2">Cytoplasm</location>
    </subcellularLocation>
</comment>
<keyword evidence="4" id="KW-1185">Reference proteome</keyword>
<keyword evidence="2" id="KW-0694">RNA-binding</keyword>
<sequence length="147" mass="16458">MRAIIQRSKHASVSVDNKIVGELDHGVVVLLGVTHEDGNDDIQYIVNKLVHLRIFNDEDGKMNLSLKDVNGSVLSISQFTLYADTSKGRRPNYLQAAKPEVADELYNRFNKKIVDEGIHVETGQFGEMMDVRFTNDGPVTIILDSKD</sequence>
<dbReference type="InterPro" id="IPR003732">
    <property type="entry name" value="Daa-tRNA_deacyls_DTD"/>
</dbReference>
<dbReference type="Proteomes" id="UP001597040">
    <property type="component" value="Unassembled WGS sequence"/>
</dbReference>
<comment type="subunit">
    <text evidence="2">Homodimer.</text>
</comment>
<dbReference type="Pfam" id="PF02580">
    <property type="entry name" value="Tyr_Deacylase"/>
    <property type="match status" value="1"/>
</dbReference>
<comment type="similarity">
    <text evidence="1 2">Belongs to the DTD family.</text>
</comment>
<evidence type="ECO:0000256" key="1">
    <source>
        <dbReference type="ARBA" id="ARBA00009673"/>
    </source>
</evidence>
<comment type="catalytic activity">
    <reaction evidence="2">
        <text>a D-aminoacyl-tRNA + H2O = a tRNA + a D-alpha-amino acid + H(+)</text>
        <dbReference type="Rhea" id="RHEA:13953"/>
        <dbReference type="Rhea" id="RHEA-COMP:10123"/>
        <dbReference type="Rhea" id="RHEA-COMP:10124"/>
        <dbReference type="ChEBI" id="CHEBI:15377"/>
        <dbReference type="ChEBI" id="CHEBI:15378"/>
        <dbReference type="ChEBI" id="CHEBI:59871"/>
        <dbReference type="ChEBI" id="CHEBI:78442"/>
        <dbReference type="ChEBI" id="CHEBI:79333"/>
        <dbReference type="EC" id="3.1.1.96"/>
    </reaction>
</comment>
<dbReference type="RefSeq" id="WP_390361701.1">
    <property type="nucleotide sequence ID" value="NZ_JBHTKJ010000021.1"/>
</dbReference>
<name>A0ABW3LLM9_9BACI</name>
<dbReference type="EC" id="3.1.1.-" evidence="2"/>
<comment type="domain">
    <text evidence="2">A Gly-cisPro motif from one monomer fits into the active site of the other monomer to allow specific chiral rejection of L-amino acids.</text>
</comment>
<evidence type="ECO:0000256" key="2">
    <source>
        <dbReference type="HAMAP-Rule" id="MF_00518"/>
    </source>
</evidence>
<comment type="function">
    <text evidence="2">An aminoacyl-tRNA editing enzyme that deacylates mischarged D-aminoacyl-tRNAs. Also deacylates mischarged glycyl-tRNA(Ala), protecting cells against glycine mischarging by AlaRS. Acts via tRNA-based rather than protein-based catalysis; rejects L-amino acids rather than detecting D-amino acids in the active site. By recycling D-aminoacyl-tRNA to D-amino acids and free tRNA molecules, this enzyme counteracts the toxicity associated with the formation of D-aminoacyl-tRNA entities in vivo and helps enforce protein L-homochirality.</text>
</comment>
<keyword evidence="2" id="KW-0820">tRNA-binding</keyword>
<dbReference type="CDD" id="cd00563">
    <property type="entry name" value="Dtyr_deacylase"/>
    <property type="match status" value="1"/>
</dbReference>
<dbReference type="PANTHER" id="PTHR10472">
    <property type="entry name" value="D-TYROSYL-TRNA TYR DEACYLASE"/>
    <property type="match status" value="1"/>
</dbReference>
<dbReference type="PANTHER" id="PTHR10472:SF5">
    <property type="entry name" value="D-AMINOACYL-TRNA DEACYLASE 1"/>
    <property type="match status" value="1"/>
</dbReference>
<comment type="caution">
    <text evidence="3">The sequence shown here is derived from an EMBL/GenBank/DDBJ whole genome shotgun (WGS) entry which is preliminary data.</text>
</comment>
<dbReference type="NCBIfam" id="TIGR00256">
    <property type="entry name" value="D-aminoacyl-tRNA deacylase"/>
    <property type="match status" value="1"/>
</dbReference>
<comment type="catalytic activity">
    <reaction evidence="2">
        <text>glycyl-tRNA(Ala) + H2O = tRNA(Ala) + glycine + H(+)</text>
        <dbReference type="Rhea" id="RHEA:53744"/>
        <dbReference type="Rhea" id="RHEA-COMP:9657"/>
        <dbReference type="Rhea" id="RHEA-COMP:13640"/>
        <dbReference type="ChEBI" id="CHEBI:15377"/>
        <dbReference type="ChEBI" id="CHEBI:15378"/>
        <dbReference type="ChEBI" id="CHEBI:57305"/>
        <dbReference type="ChEBI" id="CHEBI:78442"/>
        <dbReference type="ChEBI" id="CHEBI:78522"/>
    </reaction>
</comment>
<dbReference type="GO" id="GO:0051499">
    <property type="term" value="F:D-aminoacyl-tRNA deacylase activity"/>
    <property type="evidence" value="ECO:0007669"/>
    <property type="project" value="UniProtKB-EC"/>
</dbReference>
<dbReference type="EMBL" id="JBHTKJ010000021">
    <property type="protein sequence ID" value="MFD1038587.1"/>
    <property type="molecule type" value="Genomic_DNA"/>
</dbReference>
<evidence type="ECO:0000313" key="3">
    <source>
        <dbReference type="EMBL" id="MFD1038587.1"/>
    </source>
</evidence>
<feature type="short sequence motif" description="Gly-cisPro motif, important for rejection of L-amino acids" evidence="2">
    <location>
        <begin position="137"/>
        <end position="138"/>
    </location>
</feature>
<proteinExistence type="inferred from homology"/>
<dbReference type="InterPro" id="IPR023509">
    <property type="entry name" value="DTD-like_sf"/>
</dbReference>
<dbReference type="HAMAP" id="MF_00518">
    <property type="entry name" value="Deacylase_Dtd"/>
    <property type="match status" value="1"/>
</dbReference>
<accession>A0ABW3LLM9</accession>
<gene>
    <name evidence="2 3" type="primary">dtd</name>
    <name evidence="3" type="ORF">ACFQ3N_09300</name>
</gene>
<dbReference type="SUPFAM" id="SSF69500">
    <property type="entry name" value="DTD-like"/>
    <property type="match status" value="1"/>
</dbReference>
<keyword evidence="2 3" id="KW-0378">Hydrolase</keyword>
<dbReference type="EC" id="3.1.1.96" evidence="2"/>
<keyword evidence="2" id="KW-0963">Cytoplasm</keyword>
<protein>
    <recommendedName>
        <fullName evidence="2">D-aminoacyl-tRNA deacylase</fullName>
        <shortName evidence="2">DTD</shortName>
        <ecNumber evidence="2">3.1.1.96</ecNumber>
    </recommendedName>
    <alternativeName>
        <fullName evidence="2">Gly-tRNA(Ala) deacylase</fullName>
        <ecNumber evidence="2">3.1.1.-</ecNumber>
    </alternativeName>
</protein>
<dbReference type="Gene3D" id="3.50.80.10">
    <property type="entry name" value="D-tyrosyl-tRNA(Tyr) deacylase"/>
    <property type="match status" value="1"/>
</dbReference>
<reference evidence="4" key="1">
    <citation type="journal article" date="2019" name="Int. J. Syst. Evol. Microbiol.">
        <title>The Global Catalogue of Microorganisms (GCM) 10K type strain sequencing project: providing services to taxonomists for standard genome sequencing and annotation.</title>
        <authorList>
            <consortium name="The Broad Institute Genomics Platform"/>
            <consortium name="The Broad Institute Genome Sequencing Center for Infectious Disease"/>
            <person name="Wu L."/>
            <person name="Ma J."/>
        </authorList>
    </citation>
    <scope>NUCLEOTIDE SEQUENCE [LARGE SCALE GENOMIC DNA]</scope>
    <source>
        <strain evidence="4">CCUG 56754</strain>
    </source>
</reference>
<organism evidence="3 4">
    <name type="scientific">Virgibacillus byunsanensis</name>
    <dbReference type="NCBI Taxonomy" id="570945"/>
    <lineage>
        <taxon>Bacteria</taxon>
        <taxon>Bacillati</taxon>
        <taxon>Bacillota</taxon>
        <taxon>Bacilli</taxon>
        <taxon>Bacillales</taxon>
        <taxon>Bacillaceae</taxon>
        <taxon>Virgibacillus</taxon>
    </lineage>
</organism>
<evidence type="ECO:0000313" key="4">
    <source>
        <dbReference type="Proteomes" id="UP001597040"/>
    </source>
</evidence>